<feature type="region of interest" description="Disordered" evidence="1">
    <location>
        <begin position="1"/>
        <end position="34"/>
    </location>
</feature>
<keyword evidence="3" id="KW-1185">Reference proteome</keyword>
<reference evidence="2 3" key="1">
    <citation type="journal article" date="2020" name="Microb. Genom.">
        <title>Genetic diversity of clinical and environmental Mucorales isolates obtained from an investigation of mucormycosis cases among solid organ transplant recipients.</title>
        <authorList>
            <person name="Nguyen M.H."/>
            <person name="Kaul D."/>
            <person name="Muto C."/>
            <person name="Cheng S.J."/>
            <person name="Richter R.A."/>
            <person name="Bruno V.M."/>
            <person name="Liu G."/>
            <person name="Beyhan S."/>
            <person name="Sundermann A.J."/>
            <person name="Mounaud S."/>
            <person name="Pasculle A.W."/>
            <person name="Nierman W.C."/>
            <person name="Driscoll E."/>
            <person name="Cumbie R."/>
            <person name="Clancy C.J."/>
            <person name="Dupont C.L."/>
        </authorList>
    </citation>
    <scope>NUCLEOTIDE SEQUENCE [LARGE SCALE GENOMIC DNA]</scope>
    <source>
        <strain evidence="2 3">GL24</strain>
    </source>
</reference>
<evidence type="ECO:0000313" key="3">
    <source>
        <dbReference type="Proteomes" id="UP000740926"/>
    </source>
</evidence>
<accession>A0A9P6XQS5</accession>
<name>A0A9P6XQS5_9FUNG</name>
<gene>
    <name evidence="2" type="ORF">G6F50_017167</name>
</gene>
<proteinExistence type="predicted"/>
<feature type="region of interest" description="Disordered" evidence="1">
    <location>
        <begin position="82"/>
        <end position="113"/>
    </location>
</feature>
<sequence>MRMMPAQKADAPRDARLTGCGRHMRAERKQEQRVVGPGRQYAAYMRDARSALQLAGFFQRDDFFYVGLGPEQRQRRLLLRHQQRDGSPRVVGQGTHENHIEDAIANSPGNVPV</sequence>
<dbReference type="AlphaFoldDB" id="A0A9P6XQS5"/>
<organism evidence="2 3">
    <name type="scientific">Rhizopus delemar</name>
    <dbReference type="NCBI Taxonomy" id="936053"/>
    <lineage>
        <taxon>Eukaryota</taxon>
        <taxon>Fungi</taxon>
        <taxon>Fungi incertae sedis</taxon>
        <taxon>Mucoromycota</taxon>
        <taxon>Mucoromycotina</taxon>
        <taxon>Mucoromycetes</taxon>
        <taxon>Mucorales</taxon>
        <taxon>Mucorineae</taxon>
        <taxon>Rhizopodaceae</taxon>
        <taxon>Rhizopus</taxon>
    </lineage>
</organism>
<evidence type="ECO:0000313" key="2">
    <source>
        <dbReference type="EMBL" id="KAG1530661.1"/>
    </source>
</evidence>
<protein>
    <submittedName>
        <fullName evidence="2">Uncharacterized protein</fullName>
    </submittedName>
</protein>
<dbReference type="Proteomes" id="UP000740926">
    <property type="component" value="Unassembled WGS sequence"/>
</dbReference>
<comment type="caution">
    <text evidence="2">The sequence shown here is derived from an EMBL/GenBank/DDBJ whole genome shotgun (WGS) entry which is preliminary data.</text>
</comment>
<dbReference type="EMBL" id="JAANIU010012057">
    <property type="protein sequence ID" value="KAG1530661.1"/>
    <property type="molecule type" value="Genomic_DNA"/>
</dbReference>
<evidence type="ECO:0000256" key="1">
    <source>
        <dbReference type="SAM" id="MobiDB-lite"/>
    </source>
</evidence>